<reference evidence="10 11" key="1">
    <citation type="journal article" date="2016" name="Nat. Commun.">
        <title>Thousands of microbial genomes shed light on interconnected biogeochemical processes in an aquifer system.</title>
        <authorList>
            <person name="Anantharaman K."/>
            <person name="Brown C.T."/>
            <person name="Hug L.A."/>
            <person name="Sharon I."/>
            <person name="Castelle C.J."/>
            <person name="Probst A.J."/>
            <person name="Thomas B.C."/>
            <person name="Singh A."/>
            <person name="Wilkins M.J."/>
            <person name="Karaoz U."/>
            <person name="Brodie E.L."/>
            <person name="Williams K.H."/>
            <person name="Hubbard S.S."/>
            <person name="Banfield J.F."/>
        </authorList>
    </citation>
    <scope>NUCLEOTIDE SEQUENCE [LARGE SCALE GENOMIC DNA]</scope>
</reference>
<comment type="pathway">
    <text evidence="9">Bacterial outer membrane biogenesis; lipopolysaccharide biosynthesis.</text>
</comment>
<dbReference type="EMBL" id="MFSS01000090">
    <property type="protein sequence ID" value="OGI42443.1"/>
    <property type="molecule type" value="Genomic_DNA"/>
</dbReference>
<accession>A0A1F6TBE6</accession>
<keyword evidence="3 9" id="KW-0808">Transferase</keyword>
<evidence type="ECO:0000256" key="1">
    <source>
        <dbReference type="ARBA" id="ARBA00022475"/>
    </source>
</evidence>
<evidence type="ECO:0000256" key="7">
    <source>
        <dbReference type="ARBA" id="ARBA00023136"/>
    </source>
</evidence>
<keyword evidence="6 9" id="KW-1133">Transmembrane helix</keyword>
<dbReference type="GO" id="GO:0009103">
    <property type="term" value="P:lipopolysaccharide biosynthetic process"/>
    <property type="evidence" value="ECO:0007669"/>
    <property type="project" value="UniProtKB-UniRule"/>
</dbReference>
<evidence type="ECO:0000256" key="2">
    <source>
        <dbReference type="ARBA" id="ARBA00022519"/>
    </source>
</evidence>
<dbReference type="InterPro" id="IPR011920">
    <property type="entry name" value="Lipid_A_LpxL_LpxP"/>
</dbReference>
<dbReference type="STRING" id="1817758.A2150_07905"/>
<keyword evidence="8 9" id="KW-0012">Acyltransferase</keyword>
<dbReference type="Pfam" id="PF03279">
    <property type="entry name" value="Lip_A_acyltrans"/>
    <property type="match status" value="1"/>
</dbReference>
<proteinExistence type="inferred from homology"/>
<comment type="caution">
    <text evidence="10">The sequence shown here is derived from an EMBL/GenBank/DDBJ whole genome shotgun (WGS) entry which is preliminary data.</text>
</comment>
<evidence type="ECO:0000256" key="5">
    <source>
        <dbReference type="ARBA" id="ARBA00022985"/>
    </source>
</evidence>
<comment type="subcellular location">
    <subcellularLocation>
        <location evidence="9">Cell inner membrane</location>
        <topology evidence="9">Single-pass membrane protein</topology>
    </subcellularLocation>
</comment>
<protein>
    <recommendedName>
        <fullName evidence="9">Lipid A biosynthesis acyltransferase</fullName>
        <ecNumber evidence="9">2.3.1.241</ecNumber>
    </recommendedName>
    <alternativeName>
        <fullName evidence="9">Kdo(2)-lipid IV(A) acyltransferase</fullName>
    </alternativeName>
</protein>
<comment type="similarity">
    <text evidence="9">Belongs to the LpxL/LpxM/LpxP family.</text>
</comment>
<dbReference type="AlphaFoldDB" id="A0A1F6TBE6"/>
<comment type="function">
    <text evidence="9">Catalyzes the transfer of an acyl chain from an acyl-[acyl-carrier-protein] (ACP) to a Kdo(2)-lipid IV(A) to form a Kdo(2)-(acyl)-lipid IV(A).</text>
</comment>
<evidence type="ECO:0000256" key="3">
    <source>
        <dbReference type="ARBA" id="ARBA00022679"/>
    </source>
</evidence>
<dbReference type="GO" id="GO:0008913">
    <property type="term" value="F:Kdo2-lipid IVA acyltransferase activity"/>
    <property type="evidence" value="ECO:0007669"/>
    <property type="project" value="UniProtKB-EC"/>
</dbReference>
<dbReference type="Proteomes" id="UP000177925">
    <property type="component" value="Unassembled WGS sequence"/>
</dbReference>
<dbReference type="PIRSF" id="PIRSF026649">
    <property type="entry name" value="MsbB"/>
    <property type="match status" value="1"/>
</dbReference>
<evidence type="ECO:0000256" key="4">
    <source>
        <dbReference type="ARBA" id="ARBA00022692"/>
    </source>
</evidence>
<sequence length="305" mass="34989">MTGAATNLGWLHPRYWPSWLGLGVLRAAALLPLPFSWWMGSALGQVLYYLHAPRREIARRNIAACFPALDAAAQRRLVRDHFRALGAAALTPGIGWWAPDERLRRLTRYRDREVLDRALAAKRPVILLAPHFIGLEMGGMRISRDYAMVSMYKRAKNALFDRYMRRGRERYGVVMVERNAELRPMIRLLRAGRLFYYLPDQDPGRRGSVFVPFFGIPTATVTALARIAKLADAVVIPCFTRQLPYGRGYEIIFHPPLADFPSGDELQDATRMNQAIEEGVREMPAQYFWVHKRFKTRPENAPAFY</sequence>
<evidence type="ECO:0000256" key="8">
    <source>
        <dbReference type="ARBA" id="ARBA00023315"/>
    </source>
</evidence>
<dbReference type="PANTHER" id="PTHR30606">
    <property type="entry name" value="LIPID A BIOSYNTHESIS LAUROYL ACYLTRANSFERASE"/>
    <property type="match status" value="1"/>
</dbReference>
<dbReference type="PANTHER" id="PTHR30606:SF9">
    <property type="entry name" value="LIPID A BIOSYNTHESIS LAUROYLTRANSFERASE"/>
    <property type="match status" value="1"/>
</dbReference>
<keyword evidence="4 9" id="KW-0812">Transmembrane</keyword>
<dbReference type="GO" id="GO:0036104">
    <property type="term" value="P:Kdo2-lipid A biosynthetic process"/>
    <property type="evidence" value="ECO:0007669"/>
    <property type="project" value="UniProtKB-UniRule"/>
</dbReference>
<feature type="short sequence motif" description="HXXXXD motif" evidence="9">
    <location>
        <begin position="131"/>
        <end position="136"/>
    </location>
</feature>
<keyword evidence="2 9" id="KW-0997">Cell inner membrane</keyword>
<name>A0A1F6TBE6_9PROT</name>
<dbReference type="UniPathway" id="UPA00360">
    <property type="reaction ID" value="UER00485"/>
</dbReference>
<evidence type="ECO:0000313" key="11">
    <source>
        <dbReference type="Proteomes" id="UP000177925"/>
    </source>
</evidence>
<evidence type="ECO:0000313" key="10">
    <source>
        <dbReference type="EMBL" id="OGI42443.1"/>
    </source>
</evidence>
<dbReference type="CDD" id="cd07984">
    <property type="entry name" value="LPLAT_LABLAT-like"/>
    <property type="match status" value="1"/>
</dbReference>
<keyword evidence="1 9" id="KW-1003">Cell membrane</keyword>
<evidence type="ECO:0000256" key="6">
    <source>
        <dbReference type="ARBA" id="ARBA00022989"/>
    </source>
</evidence>
<dbReference type="GO" id="GO:0005886">
    <property type="term" value="C:plasma membrane"/>
    <property type="evidence" value="ECO:0007669"/>
    <property type="project" value="UniProtKB-SubCell"/>
</dbReference>
<dbReference type="EC" id="2.3.1.241" evidence="9"/>
<keyword evidence="7 9" id="KW-0472">Membrane</keyword>
<keyword evidence="5 9" id="KW-0448">Lipopolysaccharide biosynthesis</keyword>
<comment type="catalytic activity">
    <reaction evidence="9">
        <text>an alpha-Kdo-(2-&gt;4)-alpha-Kdo-(2-&gt;6)-lipid IVA + a fatty acyl-[ACP] = an alpha-Kdo-(2-&gt;4)-alpha-Kdo-(2-&gt;6)-(acyl)-lipid IVA + holo-[ACP]</text>
        <dbReference type="Rhea" id="RHEA:69396"/>
        <dbReference type="Rhea" id="RHEA-COMP:9685"/>
        <dbReference type="Rhea" id="RHEA-COMP:14125"/>
        <dbReference type="ChEBI" id="CHEBI:64479"/>
        <dbReference type="ChEBI" id="CHEBI:138651"/>
        <dbReference type="ChEBI" id="CHEBI:176429"/>
        <dbReference type="ChEBI" id="CHEBI:176430"/>
        <dbReference type="EC" id="2.3.1.241"/>
    </reaction>
</comment>
<dbReference type="GO" id="GO:0009245">
    <property type="term" value="P:lipid A biosynthetic process"/>
    <property type="evidence" value="ECO:0007669"/>
    <property type="project" value="InterPro"/>
</dbReference>
<dbReference type="UniPathway" id="UPA00030"/>
<evidence type="ECO:0000256" key="9">
    <source>
        <dbReference type="HAMAP-Rule" id="MF_01942"/>
    </source>
</evidence>
<gene>
    <name evidence="9" type="primary">lpxL</name>
    <name evidence="10" type="ORF">A2150_07905</name>
</gene>
<dbReference type="HAMAP" id="MF_01942">
    <property type="entry name" value="Lipid_A_LpxL_LpxP"/>
    <property type="match status" value="1"/>
</dbReference>
<organism evidence="10 11">
    <name type="scientific">Candidatus Muproteobacteria bacterium RBG_16_64_11</name>
    <dbReference type="NCBI Taxonomy" id="1817758"/>
    <lineage>
        <taxon>Bacteria</taxon>
        <taxon>Pseudomonadati</taxon>
        <taxon>Pseudomonadota</taxon>
        <taxon>Candidatus Muproteobacteria</taxon>
    </lineage>
</organism>
<dbReference type="InterPro" id="IPR004960">
    <property type="entry name" value="LipA_acyltrans"/>
</dbReference>
<comment type="pathway">
    <text evidence="9">Glycolipid biosynthesis; KDO(2)-lipid A biosynthesis; KDO(2)-lipid A from CMP-3-deoxy-D-manno-octulosonate and lipid IV(A): step 3/4.</text>
</comment>